<accession>A0A974BMJ1</accession>
<evidence type="ECO:0000313" key="2">
    <source>
        <dbReference type="Proteomes" id="UP000611629"/>
    </source>
</evidence>
<dbReference type="AlphaFoldDB" id="A0A974BMJ1"/>
<dbReference type="Gene3D" id="3.40.190.10">
    <property type="entry name" value="Periplasmic binding protein-like II"/>
    <property type="match status" value="1"/>
</dbReference>
<sequence length="448" mass="52360">MKKIYLFLCITLIAVLTSCSEQTSGENDAVKIWWYKQEEGTIFNIIVEKAIESILFQANLDDIEVDVKQFSYSDISYEDYVLKRNLAIEHGDLDMTFDLPGSLYALRNKAADYDRIESYKNVFDNYKNQYCVPLCTVLRVNFVNNDALIKYNIEPKNVISLDEYYDIKQRMKVNGAEFKLNSQEFMELVDYYSIKNDLKILRDQKGTYIDKTSALTAISELIDDIKSNYEYEYIINDSDDYDYRIIEEKSGYEFSGLMYNYSALNYNDFRGRPPIENYTIVLLDNNGDFFSLYNRVIMPCLFMPSISKNDNAYIIADTLFRDGFQLFLYERGMEGVVTNLDSTRDLIGFDEDWNYVGVKNLTDENGNKVSLKMYPKAEEEKLYEVLTKGYKVVRNMDMSYFFSSVHYYGELREFVSNMAAGIIRNEKTLEDFDKMADDFIVNLNIMGN</sequence>
<dbReference type="PROSITE" id="PS51257">
    <property type="entry name" value="PROKAR_LIPOPROTEIN"/>
    <property type="match status" value="1"/>
</dbReference>
<comment type="caution">
    <text evidence="1">The sequence shown here is derived from an EMBL/GenBank/DDBJ whole genome shotgun (WGS) entry which is preliminary data.</text>
</comment>
<name>A0A974BMJ1_SEDHY</name>
<gene>
    <name evidence="1" type="ORF">HZF24_15595</name>
</gene>
<organism evidence="1 2">
    <name type="scientific">Sedimentibacter hydroxybenzoicus DSM 7310</name>
    <dbReference type="NCBI Taxonomy" id="1123245"/>
    <lineage>
        <taxon>Bacteria</taxon>
        <taxon>Bacillati</taxon>
        <taxon>Bacillota</taxon>
        <taxon>Tissierellia</taxon>
        <taxon>Sedimentibacter</taxon>
    </lineage>
</organism>
<dbReference type="EMBL" id="JACBNQ010000023">
    <property type="protein sequence ID" value="NYB75571.1"/>
    <property type="molecule type" value="Genomic_DNA"/>
</dbReference>
<reference evidence="1" key="1">
    <citation type="submission" date="2020-07" db="EMBL/GenBank/DDBJ databases">
        <title>Genomic analysis of a strain of Sedimentibacter Hydroxybenzoicus DSM7310.</title>
        <authorList>
            <person name="Ma S."/>
        </authorList>
    </citation>
    <scope>NUCLEOTIDE SEQUENCE</scope>
    <source>
        <strain evidence="1">DSM 7310</strain>
    </source>
</reference>
<evidence type="ECO:0000313" key="1">
    <source>
        <dbReference type="EMBL" id="NYB75571.1"/>
    </source>
</evidence>
<protein>
    <submittedName>
        <fullName evidence="1">Uncharacterized protein</fullName>
    </submittedName>
</protein>
<dbReference type="Proteomes" id="UP000611629">
    <property type="component" value="Unassembled WGS sequence"/>
</dbReference>
<proteinExistence type="predicted"/>
<keyword evidence="2" id="KW-1185">Reference proteome</keyword>
<dbReference type="RefSeq" id="WP_179239281.1">
    <property type="nucleotide sequence ID" value="NZ_JACBNQ010000023.1"/>
</dbReference>